<proteinExistence type="predicted"/>
<name>A0ABQ7J4I7_9APIC</name>
<evidence type="ECO:0000313" key="2">
    <source>
        <dbReference type="EMBL" id="KAF8818037.1"/>
    </source>
</evidence>
<feature type="compositionally biased region" description="Polar residues" evidence="1">
    <location>
        <begin position="157"/>
        <end position="176"/>
    </location>
</feature>
<evidence type="ECO:0000313" key="3">
    <source>
        <dbReference type="Proteomes" id="UP000823046"/>
    </source>
</evidence>
<keyword evidence="3" id="KW-1185">Reference proteome</keyword>
<gene>
    <name evidence="2" type="ORF">IE077_002273</name>
</gene>
<dbReference type="EMBL" id="JADAQX010001118">
    <property type="protein sequence ID" value="KAF8818037.1"/>
    <property type="molecule type" value="Genomic_DNA"/>
</dbReference>
<dbReference type="SUPFAM" id="SSF56601">
    <property type="entry name" value="beta-lactamase/transpeptidase-like"/>
    <property type="match status" value="1"/>
</dbReference>
<dbReference type="InterPro" id="IPR012338">
    <property type="entry name" value="Beta-lactam/transpept-like"/>
</dbReference>
<feature type="non-terminal residue" evidence="2">
    <location>
        <position position="284"/>
    </location>
</feature>
<protein>
    <submittedName>
        <fullName evidence="2">Uncharacterized protein</fullName>
    </submittedName>
</protein>
<organism evidence="2 3">
    <name type="scientific">Cardiosporidium cionae</name>
    <dbReference type="NCBI Taxonomy" id="476202"/>
    <lineage>
        <taxon>Eukaryota</taxon>
        <taxon>Sar</taxon>
        <taxon>Alveolata</taxon>
        <taxon>Apicomplexa</taxon>
        <taxon>Aconoidasida</taxon>
        <taxon>Nephromycida</taxon>
        <taxon>Cardiosporidium</taxon>
    </lineage>
</organism>
<dbReference type="Gene3D" id="3.40.710.10">
    <property type="entry name" value="DD-peptidase/beta-lactamase superfamily"/>
    <property type="match status" value="1"/>
</dbReference>
<feature type="non-terminal residue" evidence="2">
    <location>
        <position position="1"/>
    </location>
</feature>
<feature type="region of interest" description="Disordered" evidence="1">
    <location>
        <begin position="101"/>
        <end position="184"/>
    </location>
</feature>
<dbReference type="Proteomes" id="UP000823046">
    <property type="component" value="Unassembled WGS sequence"/>
</dbReference>
<sequence>YPAVKPGSLGRYAYLTYGWLISEIVHSISFIKIEEFIEKQILEPLNLSNEIFIPISTEKIDALSLKEKKSSNVLISSQIPEKISVISSSLKQSIEKTIPTLSQDSISPSSSRLPLQEVSVEKLPPMARTTPLSSEMQETTISSSSSPPILKEDIQKTKNSSDTSPSQNLTQDTSTIPHKEISKEGWKESLSTRFSSWGRASSDISSQTSPSASTLHVVETPFVEVSQNEMPVETASKKSEIQKNEWITKETPLLLRLTSSNRELDISQFTEEDLLQILQSSTAS</sequence>
<reference evidence="2 3" key="1">
    <citation type="journal article" date="2020" name="bioRxiv">
        <title>Metabolic contributions of an alphaproteobacterial endosymbiont in the apicomplexan Cardiosporidium cionae.</title>
        <authorList>
            <person name="Hunter E.S."/>
            <person name="Paight C.J."/>
            <person name="Lane C.E."/>
        </authorList>
    </citation>
    <scope>NUCLEOTIDE SEQUENCE [LARGE SCALE GENOMIC DNA]</scope>
    <source>
        <strain evidence="2">ESH_2018</strain>
    </source>
</reference>
<feature type="compositionally biased region" description="Low complexity" evidence="1">
    <location>
        <begin position="133"/>
        <end position="149"/>
    </location>
</feature>
<comment type="caution">
    <text evidence="2">The sequence shown here is derived from an EMBL/GenBank/DDBJ whole genome shotgun (WGS) entry which is preliminary data.</text>
</comment>
<accession>A0ABQ7J4I7</accession>
<evidence type="ECO:0000256" key="1">
    <source>
        <dbReference type="SAM" id="MobiDB-lite"/>
    </source>
</evidence>
<feature type="compositionally biased region" description="Polar residues" evidence="1">
    <location>
        <begin position="101"/>
        <end position="113"/>
    </location>
</feature>